<evidence type="ECO:0000313" key="5">
    <source>
        <dbReference type="Proteomes" id="UP000499080"/>
    </source>
</evidence>
<feature type="domain" description="WH2" evidence="3">
    <location>
        <begin position="390"/>
        <end position="408"/>
    </location>
</feature>
<feature type="coiled-coil region" evidence="1">
    <location>
        <begin position="294"/>
        <end position="342"/>
    </location>
</feature>
<sequence length="907" mass="102382">MPKYAVWCNSKTSLSDSKENEEETQAEDKMPIDSLAEEIMDKRPFKKHSIKEQDSAFREKYNILDEKYTKIKEILKQVLAELRELKLEKQRLTAEQEKLVAEIKEKDDLLERMQSVSEAVIDEYTALKLKCDLETEAANNAIKRATKYFQENQKLKRNTGRESESDIAGEDTNEIRSEESLLDENTSELDVLNNLASELRTEIANLKIQLSKEIEKQNSLKEDFEIAKKLYEQEMKDHNCTKEKLQSLQLIHSNSRLEDIDSENYHSRNSFQSNEVEDYNTTKCISEKHDVENYDNLTAKLESAEVQVANYKQENGKLQCKIQELESQIRKLNKEVSASDLLPIPPPPPPPPLPPPSFNPIKSLITFIHAGKKSAKTVKKENSENPQQKAMSEMIDAIKKGNIQLKPTPKTVPLSPKKEVEETALGEMKNILASLKKKNSPCEDTKPAELPNVHERRSVDFSNQETDENFNMGSDIDDELKSLLRKQSIKITTNKVSDDELNADSLPVVINDDDDEIGKDFEIPSQEAATSDENQFVSNDFPDNSRLCSENEKNLEISAQESVVSNENWFADSVLSDKSRMSPESEKSPEIPLQDSATSDKNNLADNFLSNNSKMSMENETSLEIALKKSISENQLADSVSSNCKMTTENEKCLEIPLPESTTADKNKLADNFLSNNSKRSMEKETSLEIALKKSTTENQLAKSVSSDCKMGTENEKSHEISLLESATENQLADNVFSLNSRMSTENEKSLEIPLQESITGDRLLDHLFSDDNKKSAENERNLGIPLQESANENFSDYSTKNTENDKSLKIPLQESTTENQLADHLFPDSRKSVENEKSVGVPLQESVKENQPADNVFSDDSRKSAENEKSVEISSQESTTSGEMQLADSFLSDNSRLSSENETIII</sequence>
<dbReference type="GO" id="GO:2001224">
    <property type="term" value="P:positive regulation of neuron migration"/>
    <property type="evidence" value="ECO:0007669"/>
    <property type="project" value="TreeGrafter"/>
</dbReference>
<comment type="caution">
    <text evidence="4">The sequence shown here is derived from an EMBL/GenBank/DDBJ whole genome shotgun (WGS) entry which is preliminary data.</text>
</comment>
<feature type="compositionally biased region" description="Polar residues" evidence="2">
    <location>
        <begin position="873"/>
        <end position="884"/>
    </location>
</feature>
<evidence type="ECO:0000313" key="4">
    <source>
        <dbReference type="EMBL" id="GBM23953.1"/>
    </source>
</evidence>
<evidence type="ECO:0000256" key="2">
    <source>
        <dbReference type="SAM" id="MobiDB-lite"/>
    </source>
</evidence>
<feature type="compositionally biased region" description="Basic and acidic residues" evidence="2">
    <location>
        <begin position="826"/>
        <end position="838"/>
    </location>
</feature>
<proteinExistence type="predicted"/>
<gene>
    <name evidence="4" type="ORF">AVEN_198190_1</name>
</gene>
<dbReference type="GO" id="GO:0031252">
    <property type="term" value="C:cell leading edge"/>
    <property type="evidence" value="ECO:0007669"/>
    <property type="project" value="TreeGrafter"/>
</dbReference>
<feature type="region of interest" description="Disordered" evidence="2">
    <location>
        <begin position="1"/>
        <end position="32"/>
    </location>
</feature>
<reference evidence="4 5" key="1">
    <citation type="journal article" date="2019" name="Sci. Rep.">
        <title>Orb-weaving spider Araneus ventricosus genome elucidates the spidroin gene catalogue.</title>
        <authorList>
            <person name="Kono N."/>
            <person name="Nakamura H."/>
            <person name="Ohtoshi R."/>
            <person name="Moran D.A.P."/>
            <person name="Shinohara A."/>
            <person name="Yoshida Y."/>
            <person name="Fujiwara M."/>
            <person name="Mori M."/>
            <person name="Tomita M."/>
            <person name="Arakawa K."/>
        </authorList>
    </citation>
    <scope>NUCLEOTIDE SEQUENCE [LARGE SCALE GENOMIC DNA]</scope>
</reference>
<feature type="coiled-coil region" evidence="1">
    <location>
        <begin position="182"/>
        <end position="248"/>
    </location>
</feature>
<feature type="region of interest" description="Disordered" evidence="2">
    <location>
        <begin position="436"/>
        <end position="474"/>
    </location>
</feature>
<feature type="compositionally biased region" description="Polar residues" evidence="2">
    <location>
        <begin position="789"/>
        <end position="802"/>
    </location>
</feature>
<dbReference type="EMBL" id="BGPR01000507">
    <property type="protein sequence ID" value="GBM23953.1"/>
    <property type="molecule type" value="Genomic_DNA"/>
</dbReference>
<feature type="region of interest" description="Disordered" evidence="2">
    <location>
        <begin position="775"/>
        <end position="907"/>
    </location>
</feature>
<dbReference type="GO" id="GO:0048812">
    <property type="term" value="P:neuron projection morphogenesis"/>
    <property type="evidence" value="ECO:0007669"/>
    <property type="project" value="TreeGrafter"/>
</dbReference>
<dbReference type="InterPro" id="IPR024849">
    <property type="entry name" value="Shootin-1"/>
</dbReference>
<dbReference type="AlphaFoldDB" id="A0A4Y2E446"/>
<feature type="compositionally biased region" description="Basic and acidic residues" evidence="2">
    <location>
        <begin position="577"/>
        <end position="589"/>
    </location>
</feature>
<dbReference type="InterPro" id="IPR003124">
    <property type="entry name" value="WH2_dom"/>
</dbReference>
<feature type="compositionally biased region" description="Basic and acidic residues" evidence="2">
    <location>
        <begin position="860"/>
        <end position="872"/>
    </location>
</feature>
<dbReference type="GO" id="GO:0044295">
    <property type="term" value="C:axonal growth cone"/>
    <property type="evidence" value="ECO:0007669"/>
    <property type="project" value="TreeGrafter"/>
</dbReference>
<dbReference type="PANTHER" id="PTHR46606:SF5">
    <property type="entry name" value="SHOOTIN-1"/>
    <property type="match status" value="1"/>
</dbReference>
<evidence type="ECO:0000256" key="1">
    <source>
        <dbReference type="SAM" id="Coils"/>
    </source>
</evidence>
<evidence type="ECO:0000259" key="3">
    <source>
        <dbReference type="PROSITE" id="PS51082"/>
    </source>
</evidence>
<name>A0A4Y2E446_ARAVE</name>
<feature type="compositionally biased region" description="Basic and acidic residues" evidence="2">
    <location>
        <begin position="440"/>
        <end position="459"/>
    </location>
</feature>
<dbReference type="GO" id="GO:0003779">
    <property type="term" value="F:actin binding"/>
    <property type="evidence" value="ECO:0007669"/>
    <property type="project" value="InterPro"/>
</dbReference>
<keyword evidence="5" id="KW-1185">Reference proteome</keyword>
<feature type="compositionally biased region" description="Polar residues" evidence="2">
    <location>
        <begin position="460"/>
        <end position="472"/>
    </location>
</feature>
<feature type="coiled-coil region" evidence="1">
    <location>
        <begin position="68"/>
        <end position="109"/>
    </location>
</feature>
<keyword evidence="1" id="KW-0175">Coiled coil</keyword>
<dbReference type="PANTHER" id="PTHR46606">
    <property type="entry name" value="SHOOTIN-1"/>
    <property type="match status" value="1"/>
</dbReference>
<dbReference type="OrthoDB" id="6429491at2759"/>
<feature type="compositionally biased region" description="Polar residues" evidence="2">
    <location>
        <begin position="892"/>
        <end position="907"/>
    </location>
</feature>
<organism evidence="4 5">
    <name type="scientific">Araneus ventricosus</name>
    <name type="common">Orbweaver spider</name>
    <name type="synonym">Epeira ventricosa</name>
    <dbReference type="NCBI Taxonomy" id="182803"/>
    <lineage>
        <taxon>Eukaryota</taxon>
        <taxon>Metazoa</taxon>
        <taxon>Ecdysozoa</taxon>
        <taxon>Arthropoda</taxon>
        <taxon>Chelicerata</taxon>
        <taxon>Arachnida</taxon>
        <taxon>Araneae</taxon>
        <taxon>Araneomorphae</taxon>
        <taxon>Entelegynae</taxon>
        <taxon>Araneoidea</taxon>
        <taxon>Araneidae</taxon>
        <taxon>Araneus</taxon>
    </lineage>
</organism>
<feature type="region of interest" description="Disordered" evidence="2">
    <location>
        <begin position="577"/>
        <end position="602"/>
    </location>
</feature>
<accession>A0A4Y2E446</accession>
<protein>
    <recommendedName>
        <fullName evidence="3">WH2 domain-containing protein</fullName>
    </recommendedName>
</protein>
<dbReference type="GO" id="GO:0005737">
    <property type="term" value="C:cytoplasm"/>
    <property type="evidence" value="ECO:0007669"/>
    <property type="project" value="TreeGrafter"/>
</dbReference>
<dbReference type="Proteomes" id="UP000499080">
    <property type="component" value="Unassembled WGS sequence"/>
</dbReference>
<dbReference type="PROSITE" id="PS51082">
    <property type="entry name" value="WH2"/>
    <property type="match status" value="1"/>
</dbReference>